<keyword evidence="3" id="KW-1185">Reference proteome</keyword>
<name>A0A2A4G7L8_9FLAO</name>
<dbReference type="Proteomes" id="UP000219559">
    <property type="component" value="Unassembled WGS sequence"/>
</dbReference>
<gene>
    <name evidence="2" type="ORF">B7P33_07365</name>
</gene>
<evidence type="ECO:0000313" key="2">
    <source>
        <dbReference type="EMBL" id="PCE64969.1"/>
    </source>
</evidence>
<protein>
    <submittedName>
        <fullName evidence="2">Uncharacterized protein</fullName>
    </submittedName>
</protein>
<feature type="transmembrane region" description="Helical" evidence="1">
    <location>
        <begin position="7"/>
        <end position="28"/>
    </location>
</feature>
<proteinExistence type="predicted"/>
<evidence type="ECO:0000256" key="1">
    <source>
        <dbReference type="SAM" id="Phobius"/>
    </source>
</evidence>
<accession>A0A2A4G7L8</accession>
<organism evidence="2 3">
    <name type="scientific">Sediminicola luteus</name>
    <dbReference type="NCBI Taxonomy" id="319238"/>
    <lineage>
        <taxon>Bacteria</taxon>
        <taxon>Pseudomonadati</taxon>
        <taxon>Bacteroidota</taxon>
        <taxon>Flavobacteriia</taxon>
        <taxon>Flavobacteriales</taxon>
        <taxon>Flavobacteriaceae</taxon>
        <taxon>Sediminicola</taxon>
    </lineage>
</organism>
<keyword evidence="1" id="KW-0472">Membrane</keyword>
<evidence type="ECO:0000313" key="3">
    <source>
        <dbReference type="Proteomes" id="UP000219559"/>
    </source>
</evidence>
<dbReference type="EMBL" id="NBWU01000002">
    <property type="protein sequence ID" value="PCE64969.1"/>
    <property type="molecule type" value="Genomic_DNA"/>
</dbReference>
<sequence length="117" mass="13540">MNWKWEHIAWLIIGVLCILWYIIVFVILKKSKQKKISDSLSNVQNSNIFVNNSSFEDLDMDHLLNQVDKNVSSSELLDIFGTSEKDTESLIPKKNEKLKVIRNEDLPENEEGQPPPD</sequence>
<reference evidence="2 3" key="1">
    <citation type="submission" date="2017-04" db="EMBL/GenBank/DDBJ databases">
        <title>A new member of the family Flavobacteriaceae isolated from ascidians.</title>
        <authorList>
            <person name="Chen L."/>
        </authorList>
    </citation>
    <scope>NUCLEOTIDE SEQUENCE [LARGE SCALE GENOMIC DNA]</scope>
    <source>
        <strain evidence="2 3">HQA918</strain>
    </source>
</reference>
<dbReference type="RefSeq" id="WP_097440248.1">
    <property type="nucleotide sequence ID" value="NZ_KZ300476.1"/>
</dbReference>
<dbReference type="AlphaFoldDB" id="A0A2A4G7L8"/>
<keyword evidence="1" id="KW-0812">Transmembrane</keyword>
<comment type="caution">
    <text evidence="2">The sequence shown here is derived from an EMBL/GenBank/DDBJ whole genome shotgun (WGS) entry which is preliminary data.</text>
</comment>
<dbReference type="OrthoDB" id="1178100at2"/>
<keyword evidence="1" id="KW-1133">Transmembrane helix</keyword>